<evidence type="ECO:0000256" key="4">
    <source>
        <dbReference type="SAM" id="MobiDB-lite"/>
    </source>
</evidence>
<evidence type="ECO:0000313" key="7">
    <source>
        <dbReference type="EMBL" id="PXW98003.1"/>
    </source>
</evidence>
<dbReference type="EMBL" id="QJJS01000003">
    <property type="protein sequence ID" value="PXW98003.1"/>
    <property type="molecule type" value="Genomic_DNA"/>
</dbReference>
<feature type="domain" description="Methyl-accepting transducer" evidence="6">
    <location>
        <begin position="141"/>
        <end position="321"/>
    </location>
</feature>
<protein>
    <submittedName>
        <fullName evidence="7">Methyl-accepting chemotaxis protein</fullName>
    </submittedName>
</protein>
<gene>
    <name evidence="7" type="ORF">C7444_10394</name>
</gene>
<keyword evidence="8" id="KW-1185">Reference proteome</keyword>
<organism evidence="7 8">
    <name type="scientific">Sphaerotilus hippei</name>
    <dbReference type="NCBI Taxonomy" id="744406"/>
    <lineage>
        <taxon>Bacteria</taxon>
        <taxon>Pseudomonadati</taxon>
        <taxon>Pseudomonadota</taxon>
        <taxon>Betaproteobacteria</taxon>
        <taxon>Burkholderiales</taxon>
        <taxon>Sphaerotilaceae</taxon>
        <taxon>Sphaerotilus</taxon>
    </lineage>
</organism>
<evidence type="ECO:0000256" key="1">
    <source>
        <dbReference type="ARBA" id="ARBA00022500"/>
    </source>
</evidence>
<dbReference type="GO" id="GO:0016020">
    <property type="term" value="C:membrane"/>
    <property type="evidence" value="ECO:0007669"/>
    <property type="project" value="InterPro"/>
</dbReference>
<evidence type="ECO:0000259" key="6">
    <source>
        <dbReference type="PROSITE" id="PS50111"/>
    </source>
</evidence>
<name>A0A318HE68_9BURK</name>
<dbReference type="InterPro" id="IPR051310">
    <property type="entry name" value="MCP_chemotaxis"/>
</dbReference>
<dbReference type="InterPro" id="IPR004089">
    <property type="entry name" value="MCPsignal_dom"/>
</dbReference>
<dbReference type="AlphaFoldDB" id="A0A318HE68"/>
<dbReference type="PANTHER" id="PTHR43531:SF11">
    <property type="entry name" value="METHYL-ACCEPTING CHEMOTAXIS PROTEIN 3"/>
    <property type="match status" value="1"/>
</dbReference>
<feature type="compositionally biased region" description="Low complexity" evidence="4">
    <location>
        <begin position="404"/>
        <end position="414"/>
    </location>
</feature>
<reference evidence="7 8" key="1">
    <citation type="submission" date="2018-05" db="EMBL/GenBank/DDBJ databases">
        <title>Genomic Encyclopedia of Type Strains, Phase IV (KMG-IV): sequencing the most valuable type-strain genomes for metagenomic binning, comparative biology and taxonomic classification.</title>
        <authorList>
            <person name="Goeker M."/>
        </authorList>
    </citation>
    <scope>NUCLEOTIDE SEQUENCE [LARGE SCALE GENOMIC DNA]</scope>
    <source>
        <strain evidence="7 8">DSM 566</strain>
    </source>
</reference>
<proteinExistence type="inferred from homology"/>
<dbReference type="Pfam" id="PF00015">
    <property type="entry name" value="MCPsignal"/>
    <property type="match status" value="1"/>
</dbReference>
<feature type="transmembrane region" description="Helical" evidence="5">
    <location>
        <begin position="36"/>
        <end position="56"/>
    </location>
</feature>
<feature type="transmembrane region" description="Helical" evidence="5">
    <location>
        <begin position="62"/>
        <end position="80"/>
    </location>
</feature>
<dbReference type="GO" id="GO:0007165">
    <property type="term" value="P:signal transduction"/>
    <property type="evidence" value="ECO:0007669"/>
    <property type="project" value="UniProtKB-KW"/>
</dbReference>
<evidence type="ECO:0000313" key="8">
    <source>
        <dbReference type="Proteomes" id="UP000247811"/>
    </source>
</evidence>
<feature type="region of interest" description="Disordered" evidence="4">
    <location>
        <begin position="395"/>
        <end position="421"/>
    </location>
</feature>
<keyword evidence="3" id="KW-0807">Transducer</keyword>
<dbReference type="SUPFAM" id="SSF58104">
    <property type="entry name" value="Methyl-accepting chemotaxis protein (MCP) signaling domain"/>
    <property type="match status" value="1"/>
</dbReference>
<keyword evidence="5" id="KW-1133">Transmembrane helix</keyword>
<evidence type="ECO:0000256" key="5">
    <source>
        <dbReference type="SAM" id="Phobius"/>
    </source>
</evidence>
<keyword evidence="1" id="KW-0145">Chemotaxis</keyword>
<dbReference type="Proteomes" id="UP000247811">
    <property type="component" value="Unassembled WGS sequence"/>
</dbReference>
<sequence length="433" mass="46625">MDPKEPLPDGTVATLPGRLNLTALRQALSPRLKHRAAVVAAGAALAGLLHLAMPGFWGTDMAGSFIAGLVFALLAIQVRFGRRIRQEDVPELLTQELAMLEQCFTILRKQVSVTIRNSEAAVLDVVGRLDNVYQLSNSLHQEVVHAVSHSQDLSSDSLTDANRNSAALESLATTRAQFLDARRQNQERISAVVHQVRQLTPLASLILDISRQTNLLAINASIEAARAGPEGAGFKVVAAEVRRLSAQTNDAAHQITDGISAVAQAIDSELVAANRIDSDEGADKLVELTELVGQMSEKLSKVVPYLVDLSSDMQSGMDTVTTDIVTALGQMQFQDVNRQLLEQVEVALTSLSEHAAALYALVGQNAPPPPQQLRDLMDRWTDSYVMHEQRVAHHETLGRKPYTGAGAPAAPAGASREDDHGFSAPAAARIELF</sequence>
<evidence type="ECO:0000256" key="2">
    <source>
        <dbReference type="ARBA" id="ARBA00029447"/>
    </source>
</evidence>
<dbReference type="PROSITE" id="PS50111">
    <property type="entry name" value="CHEMOTAXIS_TRANSDUC_2"/>
    <property type="match status" value="1"/>
</dbReference>
<keyword evidence="5" id="KW-0472">Membrane</keyword>
<accession>A0A318HE68</accession>
<evidence type="ECO:0000256" key="3">
    <source>
        <dbReference type="PROSITE-ProRule" id="PRU00284"/>
    </source>
</evidence>
<dbReference type="RefSeq" id="WP_170130624.1">
    <property type="nucleotide sequence ID" value="NZ_QJJS01000003.1"/>
</dbReference>
<keyword evidence="5" id="KW-0812">Transmembrane</keyword>
<dbReference type="SMART" id="SM00283">
    <property type="entry name" value="MA"/>
    <property type="match status" value="1"/>
</dbReference>
<comment type="similarity">
    <text evidence="2">Belongs to the methyl-accepting chemotaxis (MCP) protein family.</text>
</comment>
<dbReference type="Gene3D" id="1.10.287.950">
    <property type="entry name" value="Methyl-accepting chemotaxis protein"/>
    <property type="match status" value="1"/>
</dbReference>
<dbReference type="GO" id="GO:0006935">
    <property type="term" value="P:chemotaxis"/>
    <property type="evidence" value="ECO:0007669"/>
    <property type="project" value="UniProtKB-KW"/>
</dbReference>
<dbReference type="PANTHER" id="PTHR43531">
    <property type="entry name" value="PROTEIN ICFG"/>
    <property type="match status" value="1"/>
</dbReference>
<comment type="caution">
    <text evidence="7">The sequence shown here is derived from an EMBL/GenBank/DDBJ whole genome shotgun (WGS) entry which is preliminary data.</text>
</comment>